<dbReference type="RefSeq" id="XP_007861979.1">
    <property type="nucleotide sequence ID" value="XM_007863788.1"/>
</dbReference>
<organism evidence="2 3">
    <name type="scientific">Gloeophyllum trabeum (strain ATCC 11539 / FP-39264 / Madison 617)</name>
    <name type="common">Brown rot fungus</name>
    <dbReference type="NCBI Taxonomy" id="670483"/>
    <lineage>
        <taxon>Eukaryota</taxon>
        <taxon>Fungi</taxon>
        <taxon>Dikarya</taxon>
        <taxon>Basidiomycota</taxon>
        <taxon>Agaricomycotina</taxon>
        <taxon>Agaricomycetes</taxon>
        <taxon>Gloeophyllales</taxon>
        <taxon>Gloeophyllaceae</taxon>
        <taxon>Gloeophyllum</taxon>
    </lineage>
</organism>
<proteinExistence type="predicted"/>
<evidence type="ECO:0000256" key="1">
    <source>
        <dbReference type="SAM" id="MobiDB-lite"/>
    </source>
</evidence>
<protein>
    <submittedName>
        <fullName evidence="2">Uncharacterized protein</fullName>
    </submittedName>
</protein>
<dbReference type="Proteomes" id="UP000030669">
    <property type="component" value="Unassembled WGS sequence"/>
</dbReference>
<dbReference type="KEGG" id="gtr:GLOTRDRAFT_90611"/>
<dbReference type="AlphaFoldDB" id="S7QG22"/>
<gene>
    <name evidence="2" type="ORF">GLOTRDRAFT_90611</name>
</gene>
<keyword evidence="3" id="KW-1185">Reference proteome</keyword>
<reference evidence="2 3" key="1">
    <citation type="journal article" date="2012" name="Science">
        <title>The Paleozoic origin of enzymatic lignin decomposition reconstructed from 31 fungal genomes.</title>
        <authorList>
            <person name="Floudas D."/>
            <person name="Binder M."/>
            <person name="Riley R."/>
            <person name="Barry K."/>
            <person name="Blanchette R.A."/>
            <person name="Henrissat B."/>
            <person name="Martinez A.T."/>
            <person name="Otillar R."/>
            <person name="Spatafora J.W."/>
            <person name="Yadav J.S."/>
            <person name="Aerts A."/>
            <person name="Benoit I."/>
            <person name="Boyd A."/>
            <person name="Carlson A."/>
            <person name="Copeland A."/>
            <person name="Coutinho P.M."/>
            <person name="de Vries R.P."/>
            <person name="Ferreira P."/>
            <person name="Findley K."/>
            <person name="Foster B."/>
            <person name="Gaskell J."/>
            <person name="Glotzer D."/>
            <person name="Gorecki P."/>
            <person name="Heitman J."/>
            <person name="Hesse C."/>
            <person name="Hori C."/>
            <person name="Igarashi K."/>
            <person name="Jurgens J.A."/>
            <person name="Kallen N."/>
            <person name="Kersten P."/>
            <person name="Kohler A."/>
            <person name="Kuees U."/>
            <person name="Kumar T.K.A."/>
            <person name="Kuo A."/>
            <person name="LaButti K."/>
            <person name="Larrondo L.F."/>
            <person name="Lindquist E."/>
            <person name="Ling A."/>
            <person name="Lombard V."/>
            <person name="Lucas S."/>
            <person name="Lundell T."/>
            <person name="Martin R."/>
            <person name="McLaughlin D.J."/>
            <person name="Morgenstern I."/>
            <person name="Morin E."/>
            <person name="Murat C."/>
            <person name="Nagy L.G."/>
            <person name="Nolan M."/>
            <person name="Ohm R.A."/>
            <person name="Patyshakuliyeva A."/>
            <person name="Rokas A."/>
            <person name="Ruiz-Duenas F.J."/>
            <person name="Sabat G."/>
            <person name="Salamov A."/>
            <person name="Samejima M."/>
            <person name="Schmutz J."/>
            <person name="Slot J.C."/>
            <person name="St John F."/>
            <person name="Stenlid J."/>
            <person name="Sun H."/>
            <person name="Sun S."/>
            <person name="Syed K."/>
            <person name="Tsang A."/>
            <person name="Wiebenga A."/>
            <person name="Young D."/>
            <person name="Pisabarro A."/>
            <person name="Eastwood D.C."/>
            <person name="Martin F."/>
            <person name="Cullen D."/>
            <person name="Grigoriev I.V."/>
            <person name="Hibbett D.S."/>
        </authorList>
    </citation>
    <scope>NUCLEOTIDE SEQUENCE [LARGE SCALE GENOMIC DNA]</scope>
    <source>
        <strain evidence="2 3">ATCC 11539</strain>
    </source>
</reference>
<dbReference type="GeneID" id="19309269"/>
<evidence type="ECO:0000313" key="3">
    <source>
        <dbReference type="Proteomes" id="UP000030669"/>
    </source>
</evidence>
<feature type="region of interest" description="Disordered" evidence="1">
    <location>
        <begin position="1"/>
        <end position="22"/>
    </location>
</feature>
<sequence>MNLWPNHSDKSAAPKHANSRSSQDIRRFALTWDNPHTKFLTPMRSASSEGELLEFVEYEIQFRNSKINCPYASVEALLIAWLPHMRHEIVIGARVVKFSSPQLNECTKFKIIAVYIVIFRVMLVHPQATAIEKLARSTTQHTVGKIEVM</sequence>
<dbReference type="HOGENOM" id="CLU_1749850_0_0_1"/>
<evidence type="ECO:0000313" key="2">
    <source>
        <dbReference type="EMBL" id="EPQ58831.1"/>
    </source>
</evidence>
<name>S7QG22_GLOTA</name>
<dbReference type="EMBL" id="KB469297">
    <property type="protein sequence ID" value="EPQ58831.1"/>
    <property type="molecule type" value="Genomic_DNA"/>
</dbReference>
<accession>S7QG22</accession>